<dbReference type="GO" id="GO:0003723">
    <property type="term" value="F:RNA binding"/>
    <property type="evidence" value="ECO:0007669"/>
    <property type="project" value="InterPro"/>
</dbReference>
<evidence type="ECO:0000259" key="2">
    <source>
        <dbReference type="SMART" id="SM00955"/>
    </source>
</evidence>
<dbReference type="InterPro" id="IPR001900">
    <property type="entry name" value="RNase_II/R"/>
</dbReference>
<feature type="region of interest" description="Disordered" evidence="1">
    <location>
        <begin position="61"/>
        <end position="82"/>
    </location>
</feature>
<feature type="compositionally biased region" description="Polar residues" evidence="1">
    <location>
        <begin position="61"/>
        <end position="77"/>
    </location>
</feature>
<evidence type="ECO:0000313" key="4">
    <source>
        <dbReference type="Proteomes" id="UP001302812"/>
    </source>
</evidence>
<feature type="region of interest" description="Disordered" evidence="1">
    <location>
        <begin position="892"/>
        <end position="922"/>
    </location>
</feature>
<dbReference type="Pfam" id="PF23216">
    <property type="entry name" value="WHD_CYT4"/>
    <property type="match status" value="1"/>
</dbReference>
<dbReference type="GO" id="GO:0006402">
    <property type="term" value="P:mRNA catabolic process"/>
    <property type="evidence" value="ECO:0007669"/>
    <property type="project" value="TreeGrafter"/>
</dbReference>
<reference evidence="3" key="2">
    <citation type="submission" date="2023-05" db="EMBL/GenBank/DDBJ databases">
        <authorList>
            <consortium name="Lawrence Berkeley National Laboratory"/>
            <person name="Steindorff A."/>
            <person name="Hensen N."/>
            <person name="Bonometti L."/>
            <person name="Westerberg I."/>
            <person name="Brannstrom I.O."/>
            <person name="Guillou S."/>
            <person name="Cros-Aarteil S."/>
            <person name="Calhoun S."/>
            <person name="Haridas S."/>
            <person name="Kuo A."/>
            <person name="Mondo S."/>
            <person name="Pangilinan J."/>
            <person name="Riley R."/>
            <person name="Labutti K."/>
            <person name="Andreopoulos B."/>
            <person name="Lipzen A."/>
            <person name="Chen C."/>
            <person name="Yanf M."/>
            <person name="Daum C."/>
            <person name="Ng V."/>
            <person name="Clum A."/>
            <person name="Ohm R."/>
            <person name="Martin F."/>
            <person name="Silar P."/>
            <person name="Natvig D."/>
            <person name="Lalanne C."/>
            <person name="Gautier V."/>
            <person name="Ament-Velasquez S.L."/>
            <person name="Kruys A."/>
            <person name="Hutchinson M.I."/>
            <person name="Powell A.J."/>
            <person name="Barry K."/>
            <person name="Miller A.N."/>
            <person name="Grigoriev I.V."/>
            <person name="Debuchy R."/>
            <person name="Gladieux P."/>
            <person name="Thoren M.H."/>
            <person name="Johannesson H."/>
        </authorList>
    </citation>
    <scope>NUCLEOTIDE SEQUENCE</scope>
    <source>
        <strain evidence="3">CBS 508.74</strain>
    </source>
</reference>
<dbReference type="PANTHER" id="PTHR23355:SF65">
    <property type="entry name" value="EXORIBONUCLEASE CYT-4, PUTATIVE (AFU_ORTHOLOGUE AFUA_7G01550)-RELATED"/>
    <property type="match status" value="1"/>
</dbReference>
<dbReference type="GO" id="GO:0000932">
    <property type="term" value="C:P-body"/>
    <property type="evidence" value="ECO:0007669"/>
    <property type="project" value="TreeGrafter"/>
</dbReference>
<dbReference type="Pfam" id="PF00773">
    <property type="entry name" value="RNB"/>
    <property type="match status" value="1"/>
</dbReference>
<organism evidence="3 4">
    <name type="scientific">Canariomyces notabilis</name>
    <dbReference type="NCBI Taxonomy" id="2074819"/>
    <lineage>
        <taxon>Eukaryota</taxon>
        <taxon>Fungi</taxon>
        <taxon>Dikarya</taxon>
        <taxon>Ascomycota</taxon>
        <taxon>Pezizomycotina</taxon>
        <taxon>Sordariomycetes</taxon>
        <taxon>Sordariomycetidae</taxon>
        <taxon>Sordariales</taxon>
        <taxon>Chaetomiaceae</taxon>
        <taxon>Canariomyces</taxon>
    </lineage>
</organism>
<dbReference type="InterPro" id="IPR057912">
    <property type="entry name" value="OB_CYT4_C"/>
</dbReference>
<evidence type="ECO:0000313" key="3">
    <source>
        <dbReference type="EMBL" id="KAK4110535.1"/>
    </source>
</evidence>
<keyword evidence="4" id="KW-1185">Reference proteome</keyword>
<feature type="domain" description="RNB" evidence="2">
    <location>
        <begin position="533"/>
        <end position="883"/>
    </location>
</feature>
<dbReference type="RefSeq" id="XP_064668105.1">
    <property type="nucleotide sequence ID" value="XM_064819248.1"/>
</dbReference>
<dbReference type="InterPro" id="IPR056624">
    <property type="entry name" value="WH_CYT4"/>
</dbReference>
<dbReference type="InterPro" id="IPR056625">
    <property type="entry name" value="SH3_CYT4"/>
</dbReference>
<dbReference type="InterPro" id="IPR012340">
    <property type="entry name" value="NA-bd_OB-fold"/>
</dbReference>
<comment type="caution">
    <text evidence="3">The sequence shown here is derived from an EMBL/GenBank/DDBJ whole genome shotgun (WGS) entry which is preliminary data.</text>
</comment>
<dbReference type="AlphaFoldDB" id="A0AAN6QHV5"/>
<dbReference type="InterPro" id="IPR050180">
    <property type="entry name" value="RNR_Ribonuclease"/>
</dbReference>
<dbReference type="EMBL" id="MU853350">
    <property type="protein sequence ID" value="KAK4110535.1"/>
    <property type="molecule type" value="Genomic_DNA"/>
</dbReference>
<reference evidence="3" key="1">
    <citation type="journal article" date="2023" name="Mol. Phylogenet. Evol.">
        <title>Genome-scale phylogeny and comparative genomics of the fungal order Sordariales.</title>
        <authorList>
            <person name="Hensen N."/>
            <person name="Bonometti L."/>
            <person name="Westerberg I."/>
            <person name="Brannstrom I.O."/>
            <person name="Guillou S."/>
            <person name="Cros-Aarteil S."/>
            <person name="Calhoun S."/>
            <person name="Haridas S."/>
            <person name="Kuo A."/>
            <person name="Mondo S."/>
            <person name="Pangilinan J."/>
            <person name="Riley R."/>
            <person name="LaButti K."/>
            <person name="Andreopoulos B."/>
            <person name="Lipzen A."/>
            <person name="Chen C."/>
            <person name="Yan M."/>
            <person name="Daum C."/>
            <person name="Ng V."/>
            <person name="Clum A."/>
            <person name="Steindorff A."/>
            <person name="Ohm R.A."/>
            <person name="Martin F."/>
            <person name="Silar P."/>
            <person name="Natvig D.O."/>
            <person name="Lalanne C."/>
            <person name="Gautier V."/>
            <person name="Ament-Velasquez S.L."/>
            <person name="Kruys A."/>
            <person name="Hutchinson M.I."/>
            <person name="Powell A.J."/>
            <person name="Barry K."/>
            <person name="Miller A.N."/>
            <person name="Grigoriev I.V."/>
            <person name="Debuchy R."/>
            <person name="Gladieux P."/>
            <person name="Hiltunen Thoren M."/>
            <person name="Johannesson H."/>
        </authorList>
    </citation>
    <scope>NUCLEOTIDE SEQUENCE</scope>
    <source>
        <strain evidence="3">CBS 508.74</strain>
    </source>
</reference>
<dbReference type="Proteomes" id="UP001302812">
    <property type="component" value="Unassembled WGS sequence"/>
</dbReference>
<protein>
    <submittedName>
        <fullName evidence="3">RNB-domain-containing protein</fullName>
    </submittedName>
</protein>
<feature type="compositionally biased region" description="Low complexity" evidence="1">
    <location>
        <begin position="892"/>
        <end position="906"/>
    </location>
</feature>
<dbReference type="GeneID" id="89943374"/>
<dbReference type="Pfam" id="PF23214">
    <property type="entry name" value="SH3_CYT4"/>
    <property type="match status" value="1"/>
</dbReference>
<dbReference type="PANTHER" id="PTHR23355">
    <property type="entry name" value="RIBONUCLEASE"/>
    <property type="match status" value="1"/>
</dbReference>
<evidence type="ECO:0000256" key="1">
    <source>
        <dbReference type="SAM" id="MobiDB-lite"/>
    </source>
</evidence>
<accession>A0AAN6QHV5</accession>
<dbReference type="SUPFAM" id="SSF50249">
    <property type="entry name" value="Nucleic acid-binding proteins"/>
    <property type="match status" value="1"/>
</dbReference>
<dbReference type="GO" id="GO:0000175">
    <property type="term" value="F:3'-5'-RNA exonuclease activity"/>
    <property type="evidence" value="ECO:0007669"/>
    <property type="project" value="TreeGrafter"/>
</dbReference>
<dbReference type="SMART" id="SM00955">
    <property type="entry name" value="RNB"/>
    <property type="match status" value="1"/>
</dbReference>
<proteinExistence type="predicted"/>
<name>A0AAN6QHV5_9PEZI</name>
<dbReference type="Pfam" id="PF25522">
    <property type="entry name" value="OB_cyt-4"/>
    <property type="match status" value="1"/>
</dbReference>
<gene>
    <name evidence="3" type="ORF">N656DRAFT_846933</name>
</gene>
<sequence>MRRASRSNYVCWRCLNLRPQAAEKALRRGLATPPTTAFPLSAFSSRSAANSVIRPSARLLSSTAPSTSDFPSTSLSNGADLRSSSLESRIREELRQWEAENPAPLPGEFIEDSPFGGVFNTMTGSQSEHSFKLNISSLHDDAAQPHFDGVDVVDIGLAARVLNVGDLVEVSNGTYRTRLLAVCLGKYNGHDHFYTNTGKWFTSRKIHSNFVVKNFIKDPAELKAVIDAIPSLSPSSTVLNELQDLNIGPSRDLAASLIRKMYTFQSAASHIHQTYVERLSHAHKKLGPDEKLVSLREIADALLPAGLKRHGTTFPPEALYAVYSVIDQDDIAFQTLDRASSHHESPLVLLQSASTRDNVYRVEQLVRDYWESIGGRGRPQPKFNDFLAQAQKVIDRSRLHRDWSPHGMVGPRKSESVHKPEPPEWSETALSVIAFMQHWAASAASSGFRSSSRCHWIGASILRALNRYEGSMLDSTTGWTFLQEIGWIPPWDVSARHYLRLPELKLNRHAGLVPAQADATPLLLEPDQLGPIRQEFTRATVFCIDSASTVEVDDGISLEDAGDGEYWIHIHVADPASRIRPDSWWATQAALRAQTSYLAGFHQRMFDNEDFPAVFSLGPNRPTLTFSARVNEEGRLLDYKITPGTIRDVVHMTPEDVSSVCGGSQLLLPDSAAPVFEVGTRPATATPARTMVRPDQLSRRQLADLKTLSKLADALQRVRVENGAVPSFPGRPTAEVSLDNVVPLATIDGSVHYSGDPYIRVSYGKPGSPLVSSLMQLAGEVAARWCHERDIPIPYRVSVLGGQNLDAVRAFTRDILSSKLLAGETPSLEDFQTLNILVGGFDIAAAPAPHPLMGLEMYTKVTSPLRRYVDLLAHWQIEAALLEEHRSGKSLVGGASSAGAESSAGSGKSGSKKKKREDPRSYLPFSKEQLEESVFPRLRVRERHAKLLDNSDGNSQWILQALARAWHFGDGSSQLPQTFRFTVTNVMLRQWIKGRLDWFDRLAVVEVEHVNNVVRMTDVKPGDVFRVELADVNVHMNKVSVTLLEKIE</sequence>